<name>A0AA38IXZ9_9CUCU</name>
<accession>A0AA38IXZ9</accession>
<evidence type="ECO:0000313" key="1">
    <source>
        <dbReference type="EMBL" id="KAJ3662576.1"/>
    </source>
</evidence>
<dbReference type="Proteomes" id="UP001168821">
    <property type="component" value="Unassembled WGS sequence"/>
</dbReference>
<dbReference type="AlphaFoldDB" id="A0AA38IXZ9"/>
<keyword evidence="2" id="KW-1185">Reference proteome</keyword>
<protein>
    <submittedName>
        <fullName evidence="1">Uncharacterized protein</fullName>
    </submittedName>
</protein>
<dbReference type="EMBL" id="JALNTZ010000002">
    <property type="protein sequence ID" value="KAJ3662576.1"/>
    <property type="molecule type" value="Genomic_DNA"/>
</dbReference>
<proteinExistence type="predicted"/>
<sequence>MSTCANCSQQCDSRNNCSQCDACSRSLHFSCVGITSEDHARITRNKSKCIKVYCNDYSAVDIRSLSLQLSKKIETLENKISNQTSLTETPQLVIEKVTAEAVERITRAKNIIVHGVAELSRNPKEQQKQDENMAKALTIVLSGEESCLPVRAIRLGKTTKNKPRPLKIILSDPSCTKTCLRSQKRLINNEFENLKITDDKTPQQLNNLKELRAELARRTSEGEKNLTIKYIRGTATITKK</sequence>
<reference evidence="1" key="1">
    <citation type="journal article" date="2023" name="G3 (Bethesda)">
        <title>Whole genome assemblies of Zophobas morio and Tenebrio molitor.</title>
        <authorList>
            <person name="Kaur S."/>
            <person name="Stinson S.A."/>
            <person name="diCenzo G.C."/>
        </authorList>
    </citation>
    <scope>NUCLEOTIDE SEQUENCE</scope>
    <source>
        <strain evidence="1">QUZm001</strain>
    </source>
</reference>
<organism evidence="1 2">
    <name type="scientific">Zophobas morio</name>
    <dbReference type="NCBI Taxonomy" id="2755281"/>
    <lineage>
        <taxon>Eukaryota</taxon>
        <taxon>Metazoa</taxon>
        <taxon>Ecdysozoa</taxon>
        <taxon>Arthropoda</taxon>
        <taxon>Hexapoda</taxon>
        <taxon>Insecta</taxon>
        <taxon>Pterygota</taxon>
        <taxon>Neoptera</taxon>
        <taxon>Endopterygota</taxon>
        <taxon>Coleoptera</taxon>
        <taxon>Polyphaga</taxon>
        <taxon>Cucujiformia</taxon>
        <taxon>Tenebrionidae</taxon>
        <taxon>Zophobas</taxon>
    </lineage>
</organism>
<comment type="caution">
    <text evidence="1">The sequence shown here is derived from an EMBL/GenBank/DDBJ whole genome shotgun (WGS) entry which is preliminary data.</text>
</comment>
<evidence type="ECO:0000313" key="2">
    <source>
        <dbReference type="Proteomes" id="UP001168821"/>
    </source>
</evidence>
<dbReference type="CDD" id="cd15489">
    <property type="entry name" value="PHD_SF"/>
    <property type="match status" value="1"/>
</dbReference>
<gene>
    <name evidence="1" type="ORF">Zmor_006917</name>
</gene>